<dbReference type="Gene3D" id="3.40.50.1820">
    <property type="entry name" value="alpha/beta hydrolase"/>
    <property type="match status" value="1"/>
</dbReference>
<dbReference type="SUPFAM" id="SSF53474">
    <property type="entry name" value="alpha/beta-Hydrolases"/>
    <property type="match status" value="1"/>
</dbReference>
<dbReference type="Proteomes" id="UP000800036">
    <property type="component" value="Unassembled WGS sequence"/>
</dbReference>
<dbReference type="OrthoDB" id="3799327at2759"/>
<keyword evidence="2" id="KW-1185">Reference proteome</keyword>
<accession>A0A6A5VGR8</accession>
<evidence type="ECO:0000313" key="2">
    <source>
        <dbReference type="Proteomes" id="UP000800036"/>
    </source>
</evidence>
<gene>
    <name evidence="1" type="ORF">BU23DRAFT_597106</name>
</gene>
<organism evidence="1 2">
    <name type="scientific">Bimuria novae-zelandiae CBS 107.79</name>
    <dbReference type="NCBI Taxonomy" id="1447943"/>
    <lineage>
        <taxon>Eukaryota</taxon>
        <taxon>Fungi</taxon>
        <taxon>Dikarya</taxon>
        <taxon>Ascomycota</taxon>
        <taxon>Pezizomycotina</taxon>
        <taxon>Dothideomycetes</taxon>
        <taxon>Pleosporomycetidae</taxon>
        <taxon>Pleosporales</taxon>
        <taxon>Massarineae</taxon>
        <taxon>Didymosphaeriaceae</taxon>
        <taxon>Bimuria</taxon>
    </lineage>
</organism>
<dbReference type="EMBL" id="ML976667">
    <property type="protein sequence ID" value="KAF1976235.1"/>
    <property type="molecule type" value="Genomic_DNA"/>
</dbReference>
<proteinExistence type="predicted"/>
<name>A0A6A5VGR8_9PLEO</name>
<protein>
    <recommendedName>
        <fullName evidence="3">Alpha/beta-hydrolase</fullName>
    </recommendedName>
</protein>
<sequence>MQREWASRIWTLCRPLDRQCQVRCASSVSKPKQQPCLQVTKNVEKAAATIAQQVSPPKSKGKSDTLPFLQNTVSRLRAQHASKPPERSQEKKKAVLDAYAASFWSRNAAIDETAIPVSTSRGRNGTKLWHLPPVIYRGDTNILELPDGRKLGFAIFGRLDPKREMIPLVAETGTPGTRLDYHSYTDWSFQIFFPVISIDRPGMGHSTYIRNYKPVDYARDVLYLISCLRS</sequence>
<evidence type="ECO:0000313" key="1">
    <source>
        <dbReference type="EMBL" id="KAF1976235.1"/>
    </source>
</evidence>
<reference evidence="1" key="1">
    <citation type="journal article" date="2020" name="Stud. Mycol.">
        <title>101 Dothideomycetes genomes: a test case for predicting lifestyles and emergence of pathogens.</title>
        <authorList>
            <person name="Haridas S."/>
            <person name="Albert R."/>
            <person name="Binder M."/>
            <person name="Bloem J."/>
            <person name="Labutti K."/>
            <person name="Salamov A."/>
            <person name="Andreopoulos B."/>
            <person name="Baker S."/>
            <person name="Barry K."/>
            <person name="Bills G."/>
            <person name="Bluhm B."/>
            <person name="Cannon C."/>
            <person name="Castanera R."/>
            <person name="Culley D."/>
            <person name="Daum C."/>
            <person name="Ezra D."/>
            <person name="Gonzalez J."/>
            <person name="Henrissat B."/>
            <person name="Kuo A."/>
            <person name="Liang C."/>
            <person name="Lipzen A."/>
            <person name="Lutzoni F."/>
            <person name="Magnuson J."/>
            <person name="Mondo S."/>
            <person name="Nolan M."/>
            <person name="Ohm R."/>
            <person name="Pangilinan J."/>
            <person name="Park H.-J."/>
            <person name="Ramirez L."/>
            <person name="Alfaro M."/>
            <person name="Sun H."/>
            <person name="Tritt A."/>
            <person name="Yoshinaga Y."/>
            <person name="Zwiers L.-H."/>
            <person name="Turgeon B."/>
            <person name="Goodwin S."/>
            <person name="Spatafora J."/>
            <person name="Crous P."/>
            <person name="Grigoriev I."/>
        </authorList>
    </citation>
    <scope>NUCLEOTIDE SEQUENCE</scope>
    <source>
        <strain evidence="1">CBS 107.79</strain>
    </source>
</reference>
<evidence type="ECO:0008006" key="3">
    <source>
        <dbReference type="Google" id="ProtNLM"/>
    </source>
</evidence>
<dbReference type="InterPro" id="IPR029058">
    <property type="entry name" value="AB_hydrolase_fold"/>
</dbReference>
<dbReference type="AlphaFoldDB" id="A0A6A5VGR8"/>